<name>A0A6P8B257_PYRGI</name>
<feature type="chain" id="PRO_5028474616" evidence="1">
    <location>
        <begin position="27"/>
        <end position="51"/>
    </location>
</feature>
<reference evidence="3" key="2">
    <citation type="submission" date="2019-10" db="EMBL/GenBank/DDBJ databases">
        <authorList>
            <consortium name="NCBI Genome Project"/>
        </authorList>
    </citation>
    <scope>NUCLEOTIDE SEQUENCE</scope>
    <source>
        <strain evidence="3">NI907</strain>
    </source>
</reference>
<gene>
    <name evidence="3" type="ORF">PgNI_07617</name>
</gene>
<proteinExistence type="predicted"/>
<protein>
    <submittedName>
        <fullName evidence="3">Uncharacterized protein</fullName>
    </submittedName>
</protein>
<reference evidence="3" key="1">
    <citation type="journal article" date="2019" name="Mol. Biol. Evol.">
        <title>Blast fungal genomes show frequent chromosomal changes, gene gains and losses, and effector gene turnover.</title>
        <authorList>
            <person name="Gomez Luciano L.B."/>
            <person name="Jason Tsai I."/>
            <person name="Chuma I."/>
            <person name="Tosa Y."/>
            <person name="Chen Y.H."/>
            <person name="Li J.Y."/>
            <person name="Li M.Y."/>
            <person name="Jade Lu M.Y."/>
            <person name="Nakayashiki H."/>
            <person name="Li W.H."/>
        </authorList>
    </citation>
    <scope>NUCLEOTIDE SEQUENCE</scope>
    <source>
        <strain evidence="3">NI907</strain>
    </source>
</reference>
<accession>A0A6P8B257</accession>
<feature type="signal peptide" evidence="1">
    <location>
        <begin position="1"/>
        <end position="26"/>
    </location>
</feature>
<organism evidence="2 3">
    <name type="scientific">Pyricularia grisea</name>
    <name type="common">Crabgrass-specific blast fungus</name>
    <name type="synonym">Magnaporthe grisea</name>
    <dbReference type="NCBI Taxonomy" id="148305"/>
    <lineage>
        <taxon>Eukaryota</taxon>
        <taxon>Fungi</taxon>
        <taxon>Dikarya</taxon>
        <taxon>Ascomycota</taxon>
        <taxon>Pezizomycotina</taxon>
        <taxon>Sordariomycetes</taxon>
        <taxon>Sordariomycetidae</taxon>
        <taxon>Magnaporthales</taxon>
        <taxon>Pyriculariaceae</taxon>
        <taxon>Pyricularia</taxon>
    </lineage>
</organism>
<evidence type="ECO:0000256" key="1">
    <source>
        <dbReference type="SAM" id="SignalP"/>
    </source>
</evidence>
<dbReference type="RefSeq" id="XP_030981205.1">
    <property type="nucleotide sequence ID" value="XM_031127627.1"/>
</dbReference>
<dbReference type="Proteomes" id="UP000515153">
    <property type="component" value="Unplaced"/>
</dbReference>
<keyword evidence="1" id="KW-0732">Signal</keyword>
<keyword evidence="2" id="KW-1185">Reference proteome</keyword>
<dbReference type="KEGG" id="pgri:PgNI_07617"/>
<evidence type="ECO:0000313" key="2">
    <source>
        <dbReference type="Proteomes" id="UP000515153"/>
    </source>
</evidence>
<sequence>FRLTAAELALFSPSLSLFCIPHSSLAEFVGTCQTETLFSGYSRTPSGPLLT</sequence>
<dbReference type="GeneID" id="41962536"/>
<feature type="non-terminal residue" evidence="3">
    <location>
        <position position="1"/>
    </location>
</feature>
<dbReference type="AlphaFoldDB" id="A0A6P8B257"/>
<reference evidence="3" key="3">
    <citation type="submission" date="2025-08" db="UniProtKB">
        <authorList>
            <consortium name="RefSeq"/>
        </authorList>
    </citation>
    <scope>IDENTIFICATION</scope>
    <source>
        <strain evidence="3">NI907</strain>
    </source>
</reference>
<evidence type="ECO:0000313" key="3">
    <source>
        <dbReference type="RefSeq" id="XP_030981205.1"/>
    </source>
</evidence>